<dbReference type="GO" id="GO:0015074">
    <property type="term" value="P:DNA integration"/>
    <property type="evidence" value="ECO:0007669"/>
    <property type="project" value="InterPro"/>
</dbReference>
<dbReference type="InterPro" id="IPR051917">
    <property type="entry name" value="Transposase-Integrase"/>
</dbReference>
<dbReference type="InterPro" id="IPR036397">
    <property type="entry name" value="RNaseH_sf"/>
</dbReference>
<keyword evidence="3" id="KW-1185">Reference proteome</keyword>
<evidence type="ECO:0000313" key="3">
    <source>
        <dbReference type="Proteomes" id="UP000185473"/>
    </source>
</evidence>
<dbReference type="EMBL" id="CP014332">
    <property type="protein sequence ID" value="APS41747.1"/>
    <property type="molecule type" value="Genomic_DNA"/>
</dbReference>
<dbReference type="GO" id="GO:0032196">
    <property type="term" value="P:transposition"/>
    <property type="evidence" value="ECO:0007669"/>
    <property type="project" value="TreeGrafter"/>
</dbReference>
<dbReference type="Gene3D" id="3.30.420.10">
    <property type="entry name" value="Ribonuclease H-like superfamily/Ribonuclease H"/>
    <property type="match status" value="1"/>
</dbReference>
<dbReference type="InterPro" id="IPR001584">
    <property type="entry name" value="Integrase_cat-core"/>
</dbReference>
<dbReference type="GO" id="GO:0003676">
    <property type="term" value="F:nucleic acid binding"/>
    <property type="evidence" value="ECO:0007669"/>
    <property type="project" value="InterPro"/>
</dbReference>
<dbReference type="KEGG" id="wjo:FOL01_0888"/>
<dbReference type="NCBIfam" id="NF033563">
    <property type="entry name" value="transpos_IS30"/>
    <property type="match status" value="1"/>
</dbReference>
<dbReference type="GO" id="GO:0004803">
    <property type="term" value="F:transposase activity"/>
    <property type="evidence" value="ECO:0007669"/>
    <property type="project" value="TreeGrafter"/>
</dbReference>
<evidence type="ECO:0000259" key="1">
    <source>
        <dbReference type="PROSITE" id="PS50994"/>
    </source>
</evidence>
<gene>
    <name evidence="2" type="ORF">FOL01_0888</name>
</gene>
<sequence>MDGVEGPINDSLLVTFVERKTRFQVALKAKSKRAVDILKVVMQFKDRFGPYVKSITCDNGWEFVNGLVTKYIRQYLGDLYIANSYAPYERGTNERTNRNLRAKWYFPKGTRFSDVSQQRVDQVVKEINSKPLTHANKQQKSPQYLFKRATKHLRQRGQRPSQLVAS</sequence>
<organism evidence="2 3">
    <name type="scientific">Weissella jogaejeotgali</name>
    <dbReference type="NCBI Taxonomy" id="1631871"/>
    <lineage>
        <taxon>Bacteria</taxon>
        <taxon>Bacillati</taxon>
        <taxon>Bacillota</taxon>
        <taxon>Bacilli</taxon>
        <taxon>Lactobacillales</taxon>
        <taxon>Lactobacillaceae</taxon>
        <taxon>Weissella</taxon>
    </lineage>
</organism>
<feature type="domain" description="Integrase catalytic" evidence="1">
    <location>
        <begin position="1"/>
        <end position="150"/>
    </location>
</feature>
<dbReference type="STRING" id="1631871.FOL01_0888"/>
<dbReference type="Proteomes" id="UP000185473">
    <property type="component" value="Chromosome"/>
</dbReference>
<protein>
    <submittedName>
        <fullName evidence="2">Mobile element protein</fullName>
    </submittedName>
</protein>
<dbReference type="SUPFAM" id="SSF53098">
    <property type="entry name" value="Ribonuclease H-like"/>
    <property type="match status" value="1"/>
</dbReference>
<dbReference type="InterPro" id="IPR012337">
    <property type="entry name" value="RNaseH-like_sf"/>
</dbReference>
<dbReference type="OrthoDB" id="2266792at2"/>
<reference evidence="2 3" key="1">
    <citation type="submission" date="2016-02" db="EMBL/GenBank/DDBJ databases">
        <title>Complete Genome Sequence of Weissella jogaejeotgali FOL01.</title>
        <authorList>
            <person name="Lee J.-H."/>
            <person name="Ku H.-J."/>
        </authorList>
    </citation>
    <scope>NUCLEOTIDE SEQUENCE [LARGE SCALE GENOMIC DNA]</scope>
    <source>
        <strain evidence="2 3">FOL01</strain>
    </source>
</reference>
<dbReference type="PROSITE" id="PS50994">
    <property type="entry name" value="INTEGRASE"/>
    <property type="match status" value="1"/>
</dbReference>
<dbReference type="GO" id="GO:0005829">
    <property type="term" value="C:cytosol"/>
    <property type="evidence" value="ECO:0007669"/>
    <property type="project" value="TreeGrafter"/>
</dbReference>
<evidence type="ECO:0000313" key="2">
    <source>
        <dbReference type="EMBL" id="APS41747.1"/>
    </source>
</evidence>
<dbReference type="PANTHER" id="PTHR10948">
    <property type="entry name" value="TRANSPOSASE"/>
    <property type="match status" value="1"/>
</dbReference>
<dbReference type="AlphaFoldDB" id="A0A1L6RB06"/>
<accession>A0A1L6RB06</accession>
<name>A0A1L6RB06_9LACO</name>
<dbReference type="InterPro" id="IPR053392">
    <property type="entry name" value="Transposase_IS30-like"/>
</dbReference>
<proteinExistence type="predicted"/>
<dbReference type="PANTHER" id="PTHR10948:SF23">
    <property type="entry name" value="TRANSPOSASE INSI FOR INSERTION SEQUENCE ELEMENT IS30A-RELATED"/>
    <property type="match status" value="1"/>
</dbReference>